<dbReference type="EMBL" id="QQAW01000002">
    <property type="protein sequence ID" value="RDI39331.1"/>
    <property type="molecule type" value="Genomic_DNA"/>
</dbReference>
<evidence type="ECO:0000313" key="2">
    <source>
        <dbReference type="EMBL" id="RDI39331.1"/>
    </source>
</evidence>
<evidence type="ECO:0000313" key="1">
    <source>
        <dbReference type="EMBL" id="MBB2185528.1"/>
    </source>
</evidence>
<sequence length="153" mass="17229">MSIRPTDMPYSKCTFGGLSHRQAAERFGVSPASAIRWCTLARETGSATPKPRGGDRLSGRIEAQAARIRALIDEKDDLTLVKIRAQLAEEGHHFSVGTLWRFFARHWITWKKTAHAAEQDRPDVLNPVRKHAKNEMLSPVEFEQQQILNAQGV</sequence>
<accession>A0A370G690</accession>
<comment type="caution">
    <text evidence="2">The sequence shown here is derived from an EMBL/GenBank/DDBJ whole genome shotgun (WGS) entry which is preliminary data.</text>
</comment>
<protein>
    <submittedName>
        <fullName evidence="2">Transposase</fullName>
    </submittedName>
</protein>
<dbReference type="InterPro" id="IPR009057">
    <property type="entry name" value="Homeodomain-like_sf"/>
</dbReference>
<dbReference type="Proteomes" id="UP000254958">
    <property type="component" value="Unassembled WGS sequence"/>
</dbReference>
<evidence type="ECO:0000313" key="3">
    <source>
        <dbReference type="Proteomes" id="UP000254958"/>
    </source>
</evidence>
<reference evidence="1 4" key="2">
    <citation type="submission" date="2020-04" db="EMBL/GenBank/DDBJ databases">
        <title>Description of novel Gluconacetobacter.</title>
        <authorList>
            <person name="Sombolestani A."/>
        </authorList>
    </citation>
    <scope>NUCLEOTIDE SEQUENCE [LARGE SCALE GENOMIC DNA]</scope>
    <source>
        <strain evidence="1 4">LMG 1382</strain>
    </source>
</reference>
<evidence type="ECO:0000313" key="4">
    <source>
        <dbReference type="Proteomes" id="UP000562982"/>
    </source>
</evidence>
<name>A0A370G690_GLULI</name>
<dbReference type="RefSeq" id="WP_170143105.1">
    <property type="nucleotide sequence ID" value="NZ_BJMI01000001.1"/>
</dbReference>
<proteinExistence type="predicted"/>
<organism evidence="2 3">
    <name type="scientific">Gluconacetobacter liquefaciens</name>
    <name type="common">Acetobacter liquefaciens</name>
    <dbReference type="NCBI Taxonomy" id="89584"/>
    <lineage>
        <taxon>Bacteria</taxon>
        <taxon>Pseudomonadati</taxon>
        <taxon>Pseudomonadota</taxon>
        <taxon>Alphaproteobacteria</taxon>
        <taxon>Acetobacterales</taxon>
        <taxon>Acetobacteraceae</taxon>
        <taxon>Gluconacetobacter</taxon>
    </lineage>
</organism>
<dbReference type="AlphaFoldDB" id="A0A370G690"/>
<dbReference type="SUPFAM" id="SSF46689">
    <property type="entry name" value="Homeodomain-like"/>
    <property type="match status" value="1"/>
</dbReference>
<gene>
    <name evidence="2" type="ORF">C7453_102118</name>
    <name evidence="1" type="ORF">HLH32_03865</name>
</gene>
<dbReference type="EMBL" id="JABEQI010000002">
    <property type="protein sequence ID" value="MBB2185528.1"/>
    <property type="molecule type" value="Genomic_DNA"/>
</dbReference>
<reference evidence="2 3" key="1">
    <citation type="submission" date="2018-07" db="EMBL/GenBank/DDBJ databases">
        <title>Genomic Encyclopedia of Type Strains, Phase IV (KMG-IV): sequencing the most valuable type-strain genomes for metagenomic binning, comparative biology and taxonomic classification.</title>
        <authorList>
            <person name="Goeker M."/>
        </authorList>
    </citation>
    <scope>NUCLEOTIDE SEQUENCE [LARGE SCALE GENOMIC DNA]</scope>
    <source>
        <strain evidence="2 3">DSM 5603</strain>
    </source>
</reference>
<keyword evidence="3" id="KW-1185">Reference proteome</keyword>
<dbReference type="Proteomes" id="UP000562982">
    <property type="component" value="Unassembled WGS sequence"/>
</dbReference>